<protein>
    <submittedName>
        <fullName evidence="1">Uncharacterized protein</fullName>
    </submittedName>
</protein>
<sequence>MFARKVMELKLQVFGSFFTMIFFGNNLRSYVVKMSTQTFKTKFK</sequence>
<reference evidence="1" key="1">
    <citation type="journal article" date="2023" name="Genome Biol. Evol.">
        <title>Long-read-based Genome Assembly of Drosophila gunungcola Reveals Fewer Chemosensory Genes in Flower-breeding Species.</title>
        <authorList>
            <person name="Negi A."/>
            <person name="Liao B.Y."/>
            <person name="Yeh S.D."/>
        </authorList>
    </citation>
    <scope>NUCLEOTIDE SEQUENCE</scope>
    <source>
        <strain evidence="1">Sukarami</strain>
    </source>
</reference>
<dbReference type="Proteomes" id="UP001059596">
    <property type="component" value="Unassembled WGS sequence"/>
</dbReference>
<organism evidence="1 2">
    <name type="scientific">Drosophila gunungcola</name>
    <name type="common">fruit fly</name>
    <dbReference type="NCBI Taxonomy" id="103775"/>
    <lineage>
        <taxon>Eukaryota</taxon>
        <taxon>Metazoa</taxon>
        <taxon>Ecdysozoa</taxon>
        <taxon>Arthropoda</taxon>
        <taxon>Hexapoda</taxon>
        <taxon>Insecta</taxon>
        <taxon>Pterygota</taxon>
        <taxon>Neoptera</taxon>
        <taxon>Endopterygota</taxon>
        <taxon>Diptera</taxon>
        <taxon>Brachycera</taxon>
        <taxon>Muscomorpha</taxon>
        <taxon>Ephydroidea</taxon>
        <taxon>Drosophilidae</taxon>
        <taxon>Drosophila</taxon>
        <taxon>Sophophora</taxon>
    </lineage>
</organism>
<name>A0A9P9YTI4_9MUSC</name>
<evidence type="ECO:0000313" key="1">
    <source>
        <dbReference type="EMBL" id="KAI8042645.1"/>
    </source>
</evidence>
<gene>
    <name evidence="1" type="ORF">M5D96_003961</name>
</gene>
<keyword evidence="2" id="KW-1185">Reference proteome</keyword>
<accession>A0A9P9YTI4</accession>
<dbReference type="EMBL" id="JAMKOV010000002">
    <property type="protein sequence ID" value="KAI8042645.1"/>
    <property type="molecule type" value="Genomic_DNA"/>
</dbReference>
<evidence type="ECO:0000313" key="2">
    <source>
        <dbReference type="Proteomes" id="UP001059596"/>
    </source>
</evidence>
<feature type="non-terminal residue" evidence="1">
    <location>
        <position position="1"/>
    </location>
</feature>
<dbReference type="AlphaFoldDB" id="A0A9P9YTI4"/>
<proteinExistence type="predicted"/>
<comment type="caution">
    <text evidence="1">The sequence shown here is derived from an EMBL/GenBank/DDBJ whole genome shotgun (WGS) entry which is preliminary data.</text>
</comment>